<proteinExistence type="predicted"/>
<evidence type="ECO:0000313" key="2">
    <source>
        <dbReference type="Proteomes" id="UP000010482"/>
    </source>
</evidence>
<gene>
    <name evidence="1" type="ORF">Dacsa_1818</name>
</gene>
<organism evidence="1 2">
    <name type="scientific">Dactylococcopsis salina (strain PCC 8305)</name>
    <name type="common">Myxobactron salinum</name>
    <dbReference type="NCBI Taxonomy" id="13035"/>
    <lineage>
        <taxon>Bacteria</taxon>
        <taxon>Bacillati</taxon>
        <taxon>Cyanobacteriota</taxon>
        <taxon>Cyanophyceae</taxon>
        <taxon>Nodosilineales</taxon>
        <taxon>Cymatolegaceae</taxon>
        <taxon>Dactylococcopsis</taxon>
    </lineage>
</organism>
<evidence type="ECO:0000313" key="1">
    <source>
        <dbReference type="EMBL" id="AFZ50475.1"/>
    </source>
</evidence>
<reference evidence="1" key="1">
    <citation type="submission" date="2012-04" db="EMBL/GenBank/DDBJ databases">
        <title>Finished genome of Dactylococcopsis salina PCC 8305.</title>
        <authorList>
            <consortium name="US DOE Joint Genome Institute"/>
            <person name="Gugger M."/>
            <person name="Coursin T."/>
            <person name="Rippka R."/>
            <person name="Tandeau De Marsac N."/>
            <person name="Huntemann M."/>
            <person name="Wei C.-L."/>
            <person name="Han J."/>
            <person name="Detter J.C."/>
            <person name="Han C."/>
            <person name="Tapia R."/>
            <person name="Daligault H."/>
            <person name="Chen A."/>
            <person name="Krypides N."/>
            <person name="Mavromatis K."/>
            <person name="Markowitz V."/>
            <person name="Szeto E."/>
            <person name="Ivanova N."/>
            <person name="Ovchinnikova G."/>
            <person name="Pagani I."/>
            <person name="Pati A."/>
            <person name="Goodwin L."/>
            <person name="Peters L."/>
            <person name="Pitluck S."/>
            <person name="Woyke T."/>
            <person name="Kerfeld C."/>
        </authorList>
    </citation>
    <scope>NUCLEOTIDE SEQUENCE [LARGE SCALE GENOMIC DNA]</scope>
    <source>
        <strain evidence="1">PCC 8305</strain>
    </source>
</reference>
<dbReference type="KEGG" id="dsl:Dacsa_1818"/>
<protein>
    <submittedName>
        <fullName evidence="1">Uncharacterized protein</fullName>
    </submittedName>
</protein>
<dbReference type="Proteomes" id="UP000010482">
    <property type="component" value="Chromosome"/>
</dbReference>
<accession>K9YVV1</accession>
<dbReference type="HOGENOM" id="CLU_3355752_0_0_3"/>
<keyword evidence="2" id="KW-1185">Reference proteome</keyword>
<name>K9YVV1_DACS8</name>
<dbReference type="AlphaFoldDB" id="K9YVV1"/>
<dbReference type="EMBL" id="CP003944">
    <property type="protein sequence ID" value="AFZ50475.1"/>
    <property type="molecule type" value="Genomic_DNA"/>
</dbReference>
<sequence>MITLNFGGIIAPLPPILGELYQIQVIAYNWGLLLGN</sequence>